<evidence type="ECO:0000313" key="16">
    <source>
        <dbReference type="Proteomes" id="UP000032452"/>
    </source>
</evidence>
<comment type="subcellular location">
    <subcellularLocation>
        <location evidence="2">Membrane</location>
        <topology evidence="2">Peripheral membrane protein</topology>
    </subcellularLocation>
</comment>
<accession>A0A0D8ZQ80</accession>
<comment type="cofactor">
    <cofactor evidence="1">
        <name>heme c</name>
        <dbReference type="ChEBI" id="CHEBI:61717"/>
    </cofactor>
</comment>
<feature type="chain" id="PRO_5002337201" evidence="13">
    <location>
        <begin position="25"/>
        <end position="159"/>
    </location>
</feature>
<dbReference type="GO" id="GO:0005506">
    <property type="term" value="F:iron ion binding"/>
    <property type="evidence" value="ECO:0007669"/>
    <property type="project" value="InterPro"/>
</dbReference>
<protein>
    <submittedName>
        <fullName evidence="15">Cytochrome C550</fullName>
    </submittedName>
</protein>
<feature type="domain" description="Cytochrome c" evidence="14">
    <location>
        <begin position="57"/>
        <end position="148"/>
    </location>
</feature>
<evidence type="ECO:0000256" key="12">
    <source>
        <dbReference type="PROSITE-ProRule" id="PRU00433"/>
    </source>
</evidence>
<dbReference type="SUPFAM" id="SSF46626">
    <property type="entry name" value="Cytochrome c"/>
    <property type="match status" value="1"/>
</dbReference>
<gene>
    <name evidence="15" type="ORF">UH38_16485</name>
</gene>
<dbReference type="InterPro" id="IPR029490">
    <property type="entry name" value="Cytochrom_C550"/>
</dbReference>
<dbReference type="NCBIfam" id="TIGR03046">
    <property type="entry name" value="PS_II_psbV2"/>
    <property type="match status" value="1"/>
</dbReference>
<dbReference type="EMBL" id="JYON01000019">
    <property type="protein sequence ID" value="KJH70659.1"/>
    <property type="molecule type" value="Genomic_DNA"/>
</dbReference>
<dbReference type="STRING" id="1618023.UH38_16485"/>
<evidence type="ECO:0000256" key="5">
    <source>
        <dbReference type="ARBA" id="ARBA00022531"/>
    </source>
</evidence>
<evidence type="ECO:0000256" key="6">
    <source>
        <dbReference type="ARBA" id="ARBA00022617"/>
    </source>
</evidence>
<dbReference type="Gene3D" id="1.10.760.10">
    <property type="entry name" value="Cytochrome c-like domain"/>
    <property type="match status" value="1"/>
</dbReference>
<dbReference type="Pfam" id="PF14495">
    <property type="entry name" value="Cytochrom_C550"/>
    <property type="match status" value="1"/>
</dbReference>
<evidence type="ECO:0000256" key="2">
    <source>
        <dbReference type="ARBA" id="ARBA00004170"/>
    </source>
</evidence>
<proteinExistence type="inferred from homology"/>
<organism evidence="15 16">
    <name type="scientific">Aliterella atlantica CENA595</name>
    <dbReference type="NCBI Taxonomy" id="1618023"/>
    <lineage>
        <taxon>Bacteria</taxon>
        <taxon>Bacillati</taxon>
        <taxon>Cyanobacteriota</taxon>
        <taxon>Cyanophyceae</taxon>
        <taxon>Chroococcidiopsidales</taxon>
        <taxon>Aliterellaceae</taxon>
        <taxon>Aliterella</taxon>
    </lineage>
</organism>
<keyword evidence="11" id="KW-0604">Photosystem II</keyword>
<dbReference type="GO" id="GO:0009523">
    <property type="term" value="C:photosystem II"/>
    <property type="evidence" value="ECO:0007669"/>
    <property type="project" value="UniProtKB-KW"/>
</dbReference>
<dbReference type="InterPro" id="IPR016003">
    <property type="entry name" value="PsbV_cyt_c550-like"/>
</dbReference>
<dbReference type="InterPro" id="IPR009056">
    <property type="entry name" value="Cyt_c-like_dom"/>
</dbReference>
<evidence type="ECO:0000256" key="10">
    <source>
        <dbReference type="ARBA" id="ARBA00023136"/>
    </source>
</evidence>
<dbReference type="InterPro" id="IPR036909">
    <property type="entry name" value="Cyt_c-like_dom_sf"/>
</dbReference>
<sequence>MLRCLLCLVAAVLIIVLPTNPAIAATNDRYLVRFLHVTEPIDLQLDEKGETRSYSPESLLRGKELFEASCLNCHVGGATLPDPQVSLALKKLQGANPPRDNINNLVAFMRQPMVYDGSTETFWCRQVPESWMTQDQIESLAAFVLTAAQRAPGWGTDEF</sequence>
<reference evidence="15 16" key="1">
    <citation type="submission" date="2015-02" db="EMBL/GenBank/DDBJ databases">
        <title>Draft genome of a novel marine cyanobacterium (Chroococcales) isolated from South Atlantic Ocean.</title>
        <authorList>
            <person name="Rigonato J."/>
            <person name="Alvarenga D.O."/>
            <person name="Branco L.H."/>
            <person name="Varani A.M."/>
            <person name="Brandini F.P."/>
            <person name="Fiore M.F."/>
        </authorList>
    </citation>
    <scope>NUCLEOTIDE SEQUENCE [LARGE SCALE GENOMIC DNA]</scope>
    <source>
        <strain evidence="15 16">CENA595</strain>
    </source>
</reference>
<dbReference type="RefSeq" id="WP_045055775.1">
    <property type="nucleotide sequence ID" value="NZ_CAWMDP010000006.1"/>
</dbReference>
<dbReference type="PROSITE" id="PS51007">
    <property type="entry name" value="CYTC"/>
    <property type="match status" value="1"/>
</dbReference>
<dbReference type="GO" id="GO:0015979">
    <property type="term" value="P:photosynthesis"/>
    <property type="evidence" value="ECO:0007669"/>
    <property type="project" value="UniProtKB-KW"/>
</dbReference>
<dbReference type="OrthoDB" id="486949at2"/>
<keyword evidence="7 12" id="KW-0479">Metal-binding</keyword>
<comment type="similarity">
    <text evidence="3">Belongs to the cytochrome c family. PsbV subfamily.</text>
</comment>
<keyword evidence="4" id="KW-0813">Transport</keyword>
<keyword evidence="9 12" id="KW-0408">Iron</keyword>
<evidence type="ECO:0000256" key="13">
    <source>
        <dbReference type="SAM" id="SignalP"/>
    </source>
</evidence>
<dbReference type="AlphaFoldDB" id="A0A0D8ZQ80"/>
<dbReference type="GO" id="GO:0009055">
    <property type="term" value="F:electron transfer activity"/>
    <property type="evidence" value="ECO:0007669"/>
    <property type="project" value="InterPro"/>
</dbReference>
<dbReference type="PIRSF" id="PIRSF005890">
    <property type="entry name" value="Phot_II_cyt_c550"/>
    <property type="match status" value="1"/>
</dbReference>
<dbReference type="GO" id="GO:0022904">
    <property type="term" value="P:respiratory electron transport chain"/>
    <property type="evidence" value="ECO:0007669"/>
    <property type="project" value="InterPro"/>
</dbReference>
<feature type="signal peptide" evidence="13">
    <location>
        <begin position="1"/>
        <end position="24"/>
    </location>
</feature>
<evidence type="ECO:0000256" key="3">
    <source>
        <dbReference type="ARBA" id="ARBA00010433"/>
    </source>
</evidence>
<evidence type="ECO:0000256" key="1">
    <source>
        <dbReference type="ARBA" id="ARBA00001926"/>
    </source>
</evidence>
<dbReference type="PATRIC" id="fig|1618023.3.peg.341"/>
<dbReference type="GO" id="GO:0020037">
    <property type="term" value="F:heme binding"/>
    <property type="evidence" value="ECO:0007669"/>
    <property type="project" value="InterPro"/>
</dbReference>
<keyword evidence="6 12" id="KW-0349">Heme</keyword>
<keyword evidence="10" id="KW-0472">Membrane</keyword>
<evidence type="ECO:0000256" key="7">
    <source>
        <dbReference type="ARBA" id="ARBA00022723"/>
    </source>
</evidence>
<keyword evidence="16" id="KW-1185">Reference proteome</keyword>
<evidence type="ECO:0000256" key="8">
    <source>
        <dbReference type="ARBA" id="ARBA00022982"/>
    </source>
</evidence>
<name>A0A0D8ZQ80_9CYAN</name>
<evidence type="ECO:0000313" key="15">
    <source>
        <dbReference type="EMBL" id="KJH70659.1"/>
    </source>
</evidence>
<evidence type="ECO:0000259" key="14">
    <source>
        <dbReference type="PROSITE" id="PS51007"/>
    </source>
</evidence>
<dbReference type="Proteomes" id="UP000032452">
    <property type="component" value="Unassembled WGS sequence"/>
</dbReference>
<keyword evidence="5" id="KW-0602">Photosynthesis</keyword>
<evidence type="ECO:0000256" key="11">
    <source>
        <dbReference type="ARBA" id="ARBA00023276"/>
    </source>
</evidence>
<comment type="caution">
    <text evidence="15">The sequence shown here is derived from an EMBL/GenBank/DDBJ whole genome shotgun (WGS) entry which is preliminary data.</text>
</comment>
<keyword evidence="8" id="KW-0249">Electron transport</keyword>
<evidence type="ECO:0000256" key="4">
    <source>
        <dbReference type="ARBA" id="ARBA00022448"/>
    </source>
</evidence>
<keyword evidence="13" id="KW-0732">Signal</keyword>
<evidence type="ECO:0000256" key="9">
    <source>
        <dbReference type="ARBA" id="ARBA00023004"/>
    </source>
</evidence>